<protein>
    <recommendedName>
        <fullName evidence="8">Metalloprotease</fullName>
    </recommendedName>
</protein>
<organism evidence="6 7">
    <name type="scientific">Kribbella kalugense</name>
    <dbReference type="NCBI Taxonomy" id="2512221"/>
    <lineage>
        <taxon>Bacteria</taxon>
        <taxon>Bacillati</taxon>
        <taxon>Actinomycetota</taxon>
        <taxon>Actinomycetes</taxon>
        <taxon>Propionibacteriales</taxon>
        <taxon>Kribbellaceae</taxon>
        <taxon>Kribbella</taxon>
    </lineage>
</organism>
<feature type="compositionally biased region" description="Low complexity" evidence="5">
    <location>
        <begin position="40"/>
        <end position="58"/>
    </location>
</feature>
<dbReference type="GO" id="GO:0016020">
    <property type="term" value="C:membrane"/>
    <property type="evidence" value="ECO:0007669"/>
    <property type="project" value="UniProtKB-SubCell"/>
</dbReference>
<evidence type="ECO:0000256" key="4">
    <source>
        <dbReference type="ARBA" id="ARBA00023136"/>
    </source>
</evidence>
<keyword evidence="7" id="KW-1185">Reference proteome</keyword>
<dbReference type="RefSeq" id="WP_166678098.1">
    <property type="nucleotide sequence ID" value="NZ_SODF01000001.1"/>
</dbReference>
<name>A0A4V3G8N7_9ACTN</name>
<feature type="region of interest" description="Disordered" evidence="5">
    <location>
        <begin position="40"/>
        <end position="64"/>
    </location>
</feature>
<evidence type="ECO:0000256" key="5">
    <source>
        <dbReference type="SAM" id="MobiDB-lite"/>
    </source>
</evidence>
<proteinExistence type="predicted"/>
<evidence type="ECO:0008006" key="8">
    <source>
        <dbReference type="Google" id="ProtNLM"/>
    </source>
</evidence>
<dbReference type="Proteomes" id="UP000295447">
    <property type="component" value="Unassembled WGS sequence"/>
</dbReference>
<reference evidence="6 7" key="1">
    <citation type="submission" date="2019-03" db="EMBL/GenBank/DDBJ databases">
        <title>Genomic Encyclopedia of Type Strains, Phase III (KMG-III): the genomes of soil and plant-associated and newly described type strains.</title>
        <authorList>
            <person name="Whitman W."/>
        </authorList>
    </citation>
    <scope>NUCLEOTIDE SEQUENCE [LARGE SCALE GENOMIC DNA]</scope>
    <source>
        <strain evidence="6 7">VKM Ac-2570</strain>
    </source>
</reference>
<evidence type="ECO:0000256" key="1">
    <source>
        <dbReference type="ARBA" id="ARBA00004167"/>
    </source>
</evidence>
<dbReference type="EMBL" id="SODF01000001">
    <property type="protein sequence ID" value="TDW23714.1"/>
    <property type="molecule type" value="Genomic_DNA"/>
</dbReference>
<keyword evidence="4" id="KW-0472">Membrane</keyword>
<keyword evidence="3" id="KW-1133">Transmembrane helix</keyword>
<evidence type="ECO:0000256" key="3">
    <source>
        <dbReference type="ARBA" id="ARBA00022989"/>
    </source>
</evidence>
<dbReference type="Pfam" id="PF04228">
    <property type="entry name" value="Zn_peptidase"/>
    <property type="match status" value="1"/>
</dbReference>
<comment type="subcellular location">
    <subcellularLocation>
        <location evidence="1">Membrane</location>
        <topology evidence="1">Single-pass membrane protein</topology>
    </subcellularLocation>
</comment>
<dbReference type="AlphaFoldDB" id="A0A4V3G8N7"/>
<sequence length="294" mass="31643">MNQRGLIATCIAAGVLLTGCTSKNTVSDADKAAASEVARARAGLPTTSTSPGSDSTAPVSEPPLPAAVTHNPIYRVGKLQASRCAEPSYEPTSLANARAYFTQYLACLNKAWEPAIRKAGFTFRPPKLVVVLGQSPSSPCTVDDGRDYYCGGTIYMDAATHLALYRKDPDEALAWMALEIGHEYGHHIQALTGVFDALYDREVSLNGVDAHLEDTRRMELQASCYSGVYIGADRNYFPVTSEWLDVWGLVIRNTIDDEHDHGKGENHGYWTTAGFDAASPAACNTYTVASSLVG</sequence>
<evidence type="ECO:0000313" key="7">
    <source>
        <dbReference type="Proteomes" id="UP000295447"/>
    </source>
</evidence>
<evidence type="ECO:0000256" key="2">
    <source>
        <dbReference type="ARBA" id="ARBA00022692"/>
    </source>
</evidence>
<dbReference type="PROSITE" id="PS51257">
    <property type="entry name" value="PROKAR_LIPOPROTEIN"/>
    <property type="match status" value="1"/>
</dbReference>
<keyword evidence="2" id="KW-0812">Transmembrane</keyword>
<comment type="caution">
    <text evidence="6">The sequence shown here is derived from an EMBL/GenBank/DDBJ whole genome shotgun (WGS) entry which is preliminary data.</text>
</comment>
<dbReference type="PANTHER" id="PTHR30168:SF0">
    <property type="entry name" value="INNER MEMBRANE PROTEIN"/>
    <property type="match status" value="1"/>
</dbReference>
<gene>
    <name evidence="6" type="ORF">EV650_2570</name>
</gene>
<dbReference type="PANTHER" id="PTHR30168">
    <property type="entry name" value="PUTATIVE MEMBRANE PROTEIN YPFJ"/>
    <property type="match status" value="1"/>
</dbReference>
<accession>A0A4V3G8N7</accession>
<dbReference type="InterPro" id="IPR007343">
    <property type="entry name" value="Uncharacterised_pept_Zn_put"/>
</dbReference>
<evidence type="ECO:0000313" key="6">
    <source>
        <dbReference type="EMBL" id="TDW23714.1"/>
    </source>
</evidence>